<proteinExistence type="predicted"/>
<gene>
    <name evidence="1" type="ORF">ECRASSUSDP1_LOCUS19994</name>
</gene>
<dbReference type="EMBL" id="CAMPGE010020341">
    <property type="protein sequence ID" value="CAI2378597.1"/>
    <property type="molecule type" value="Genomic_DNA"/>
</dbReference>
<accession>A0AAD1XTD4</accession>
<dbReference type="Proteomes" id="UP001295684">
    <property type="component" value="Unassembled WGS sequence"/>
</dbReference>
<comment type="caution">
    <text evidence="1">The sequence shown here is derived from an EMBL/GenBank/DDBJ whole genome shotgun (WGS) entry which is preliminary data.</text>
</comment>
<organism evidence="1 2">
    <name type="scientific">Euplotes crassus</name>
    <dbReference type="NCBI Taxonomy" id="5936"/>
    <lineage>
        <taxon>Eukaryota</taxon>
        <taxon>Sar</taxon>
        <taxon>Alveolata</taxon>
        <taxon>Ciliophora</taxon>
        <taxon>Intramacronucleata</taxon>
        <taxon>Spirotrichea</taxon>
        <taxon>Hypotrichia</taxon>
        <taxon>Euplotida</taxon>
        <taxon>Euplotidae</taxon>
        <taxon>Moneuplotes</taxon>
    </lineage>
</organism>
<evidence type="ECO:0000313" key="1">
    <source>
        <dbReference type="EMBL" id="CAI2378597.1"/>
    </source>
</evidence>
<dbReference type="InterPro" id="IPR051888">
    <property type="entry name" value="UPF0148_domain"/>
</dbReference>
<protein>
    <submittedName>
        <fullName evidence="1">Uncharacterized protein</fullName>
    </submittedName>
</protein>
<dbReference type="Pfam" id="PF06677">
    <property type="entry name" value="Auto_anti-p27"/>
    <property type="match status" value="1"/>
</dbReference>
<dbReference type="PANTHER" id="PTHR16537:SF1">
    <property type="entry name" value="PROTEIN ZNRD2"/>
    <property type="match status" value="1"/>
</dbReference>
<dbReference type="AlphaFoldDB" id="A0AAD1XTD4"/>
<dbReference type="InterPro" id="IPR009563">
    <property type="entry name" value="SSSCA1"/>
</dbReference>
<dbReference type="PANTHER" id="PTHR16537">
    <property type="entry name" value="SJOEGREN SYNDROME/SCLERODERMA AUTOANTIGEN 1"/>
    <property type="match status" value="1"/>
</dbReference>
<sequence length="213" mass="24287">MESNQDPTKLMGELLLKGWKMLGESCPTCFCPYMESRKGERMCCGCVGTKKPEPQKEQMNPPKDRAESTLAVKDNLHSNVGSQLDLDEEEEFKIEDDIKNERKDSYKKHLEAMHPYKIHKAKSHNFTGEVRFSSSQPQQHTIRVPQDVEASTCANFDNVSQGENANQPSGIRAIVQLTVEKKLHWLCSKLTQETDYDQIDKLLDLVQKTKGML</sequence>
<keyword evidence="2" id="KW-1185">Reference proteome</keyword>
<evidence type="ECO:0000313" key="2">
    <source>
        <dbReference type="Proteomes" id="UP001295684"/>
    </source>
</evidence>
<name>A0AAD1XTD4_EUPCR</name>
<reference evidence="1" key="1">
    <citation type="submission" date="2023-07" db="EMBL/GenBank/DDBJ databases">
        <authorList>
            <consortium name="AG Swart"/>
            <person name="Singh M."/>
            <person name="Singh A."/>
            <person name="Seah K."/>
            <person name="Emmerich C."/>
        </authorList>
    </citation>
    <scope>NUCLEOTIDE SEQUENCE</scope>
    <source>
        <strain evidence="1">DP1</strain>
    </source>
</reference>